<dbReference type="SUPFAM" id="SSF52833">
    <property type="entry name" value="Thioredoxin-like"/>
    <property type="match status" value="1"/>
</dbReference>
<dbReference type="InterPro" id="IPR024706">
    <property type="entry name" value="Peroxiredoxin_AhpC-typ"/>
</dbReference>
<dbReference type="Pfam" id="PF00578">
    <property type="entry name" value="AhpC-TSA"/>
    <property type="match status" value="1"/>
</dbReference>
<dbReference type="PANTHER" id="PTHR10681">
    <property type="entry name" value="THIOREDOXIN PEROXIDASE"/>
    <property type="match status" value="1"/>
</dbReference>
<comment type="caution">
    <text evidence="7">The sequence shown here is derived from an EMBL/GenBank/DDBJ whole genome shotgun (WGS) entry which is preliminary data.</text>
</comment>
<feature type="domain" description="Thioredoxin" evidence="6">
    <location>
        <begin position="2"/>
        <end position="155"/>
    </location>
</feature>
<dbReference type="PIRSF" id="PIRSF000239">
    <property type="entry name" value="AHPC"/>
    <property type="match status" value="1"/>
</dbReference>
<keyword evidence="1" id="KW-0575">Peroxidase</keyword>
<evidence type="ECO:0000256" key="5">
    <source>
        <dbReference type="PIRSR" id="PIRSR000239-1"/>
    </source>
</evidence>
<proteinExistence type="predicted"/>
<dbReference type="EMBL" id="VGJJ01000005">
    <property type="protein sequence ID" value="MBM3281941.1"/>
    <property type="molecule type" value="Genomic_DNA"/>
</dbReference>
<dbReference type="GO" id="GO:0006979">
    <property type="term" value="P:response to oxidative stress"/>
    <property type="evidence" value="ECO:0007669"/>
    <property type="project" value="TreeGrafter"/>
</dbReference>
<dbReference type="InterPro" id="IPR036249">
    <property type="entry name" value="Thioredoxin-like_sf"/>
</dbReference>
<dbReference type="GO" id="GO:0033554">
    <property type="term" value="P:cellular response to stress"/>
    <property type="evidence" value="ECO:0007669"/>
    <property type="project" value="TreeGrafter"/>
</dbReference>
<dbReference type="InterPro" id="IPR050217">
    <property type="entry name" value="Peroxiredoxin"/>
</dbReference>
<keyword evidence="4" id="KW-0676">Redox-active center</keyword>
<evidence type="ECO:0000313" key="7">
    <source>
        <dbReference type="EMBL" id="MBM3281941.1"/>
    </source>
</evidence>
<dbReference type="InterPro" id="IPR013766">
    <property type="entry name" value="Thioredoxin_domain"/>
</dbReference>
<dbReference type="GO" id="GO:0005829">
    <property type="term" value="C:cytosol"/>
    <property type="evidence" value="ECO:0007669"/>
    <property type="project" value="TreeGrafter"/>
</dbReference>
<evidence type="ECO:0000259" key="6">
    <source>
        <dbReference type="PROSITE" id="PS51352"/>
    </source>
</evidence>
<feature type="active site" description="Cysteine sulfenic acid (-SOH) intermediate; for peroxidase activity" evidence="5">
    <location>
        <position position="47"/>
    </location>
</feature>
<accession>A0A8T4C6A4</accession>
<name>A0A8T4C6A4_9ARCH</name>
<dbReference type="PANTHER" id="PTHR10681:SF121">
    <property type="entry name" value="ALKYL HYDROPEROXIDE REDUCTASE C"/>
    <property type="match status" value="1"/>
</dbReference>
<keyword evidence="3" id="KW-0560">Oxidoreductase</keyword>
<evidence type="ECO:0000256" key="3">
    <source>
        <dbReference type="ARBA" id="ARBA00023002"/>
    </source>
</evidence>
<protein>
    <submittedName>
        <fullName evidence="7">Peroxiredoxin</fullName>
    </submittedName>
</protein>
<evidence type="ECO:0000313" key="8">
    <source>
        <dbReference type="Proteomes" id="UP000774699"/>
    </source>
</evidence>
<dbReference type="PROSITE" id="PS51352">
    <property type="entry name" value="THIOREDOXIN_2"/>
    <property type="match status" value="1"/>
</dbReference>
<dbReference type="GO" id="GO:0045454">
    <property type="term" value="P:cell redox homeostasis"/>
    <property type="evidence" value="ECO:0007669"/>
    <property type="project" value="TreeGrafter"/>
</dbReference>
<dbReference type="InterPro" id="IPR000866">
    <property type="entry name" value="AhpC/TSA"/>
</dbReference>
<dbReference type="CDD" id="cd03015">
    <property type="entry name" value="PRX_Typ2cys"/>
    <property type="match status" value="1"/>
</dbReference>
<keyword evidence="2" id="KW-0049">Antioxidant</keyword>
<reference evidence="7" key="1">
    <citation type="submission" date="2019-03" db="EMBL/GenBank/DDBJ databases">
        <title>Lake Tanganyika Metagenome-Assembled Genomes (MAGs).</title>
        <authorList>
            <person name="Tran P."/>
        </authorList>
    </citation>
    <scope>NUCLEOTIDE SEQUENCE</scope>
    <source>
        <strain evidence="7">M_DeepCast_50m_m2_156</strain>
    </source>
</reference>
<dbReference type="Gene3D" id="3.40.30.10">
    <property type="entry name" value="Glutaredoxin"/>
    <property type="match status" value="1"/>
</dbReference>
<dbReference type="Proteomes" id="UP000774699">
    <property type="component" value="Unassembled WGS sequence"/>
</dbReference>
<evidence type="ECO:0000256" key="4">
    <source>
        <dbReference type="ARBA" id="ARBA00023284"/>
    </source>
</evidence>
<evidence type="ECO:0000256" key="2">
    <source>
        <dbReference type="ARBA" id="ARBA00022862"/>
    </source>
</evidence>
<organism evidence="7 8">
    <name type="scientific">Candidatus Iainarchaeum sp</name>
    <dbReference type="NCBI Taxonomy" id="3101447"/>
    <lineage>
        <taxon>Archaea</taxon>
        <taxon>Candidatus Iainarchaeota</taxon>
        <taxon>Candidatus Iainarchaeia</taxon>
        <taxon>Candidatus Iainarchaeales</taxon>
        <taxon>Candidatus Iainarchaeaceae</taxon>
        <taxon>Candidatus Iainarchaeum</taxon>
    </lineage>
</organism>
<dbReference type="GO" id="GO:0008379">
    <property type="term" value="F:thioredoxin peroxidase activity"/>
    <property type="evidence" value="ECO:0007669"/>
    <property type="project" value="TreeGrafter"/>
</dbReference>
<dbReference type="GO" id="GO:0042744">
    <property type="term" value="P:hydrogen peroxide catabolic process"/>
    <property type="evidence" value="ECO:0007669"/>
    <property type="project" value="TreeGrafter"/>
</dbReference>
<sequence length="176" mass="20030">MTIVGQKAPDFSTMAYVNGEFKKVSMKDYKGKWLLVFFYPLDFTFVCPTEIKGFARMENDFKKLNCHILGASTDSEHSHKAWVERDMPEIKFPILADTNHHVSRAFGVLKEDQGIAYRGTFLIDPEGIIRYEVVSDLDVGRSVKETLRVLQAFQTGGLCEVDWAPGMDNLNSKKKK</sequence>
<gene>
    <name evidence="7" type="ORF">FJY86_01190</name>
</gene>
<evidence type="ECO:0000256" key="1">
    <source>
        <dbReference type="ARBA" id="ARBA00022559"/>
    </source>
</evidence>
<dbReference type="AlphaFoldDB" id="A0A8T4C6A4"/>